<proteinExistence type="predicted"/>
<keyword evidence="1" id="KW-0812">Transmembrane</keyword>
<keyword evidence="1" id="KW-1133">Transmembrane helix</keyword>
<feature type="transmembrane region" description="Helical" evidence="1">
    <location>
        <begin position="109"/>
        <end position="129"/>
    </location>
</feature>
<keyword evidence="3" id="KW-1185">Reference proteome</keyword>
<evidence type="ECO:0000313" key="3">
    <source>
        <dbReference type="Proteomes" id="UP000800200"/>
    </source>
</evidence>
<keyword evidence="1" id="KW-0472">Membrane</keyword>
<evidence type="ECO:0000313" key="2">
    <source>
        <dbReference type="EMBL" id="KAF2191682.1"/>
    </source>
</evidence>
<gene>
    <name evidence="2" type="ORF">K469DRAFT_340714</name>
</gene>
<dbReference type="EMBL" id="ML994616">
    <property type="protein sequence ID" value="KAF2191682.1"/>
    <property type="molecule type" value="Genomic_DNA"/>
</dbReference>
<name>A0A6A6EL59_9PEZI</name>
<dbReference type="AlphaFoldDB" id="A0A6A6EL59"/>
<dbReference type="Proteomes" id="UP000800200">
    <property type="component" value="Unassembled WGS sequence"/>
</dbReference>
<sequence length="150" mass="16800">MRPNICHTSASLLGSVSLTNLMIQTASRISPSSIPSKNILDLALRKMNGGNNSRYLSRRFQVHRQVLRPCVLLNLSLHKSPPLTLFLFFRLLLNPTTFLNHVRKPRNSFLSCTRIILLALLIGTLALHVQMSRADYIANFLASSPPVQPN</sequence>
<accession>A0A6A6EL59</accession>
<evidence type="ECO:0000256" key="1">
    <source>
        <dbReference type="SAM" id="Phobius"/>
    </source>
</evidence>
<organism evidence="2 3">
    <name type="scientific">Zopfia rhizophila CBS 207.26</name>
    <dbReference type="NCBI Taxonomy" id="1314779"/>
    <lineage>
        <taxon>Eukaryota</taxon>
        <taxon>Fungi</taxon>
        <taxon>Dikarya</taxon>
        <taxon>Ascomycota</taxon>
        <taxon>Pezizomycotina</taxon>
        <taxon>Dothideomycetes</taxon>
        <taxon>Dothideomycetes incertae sedis</taxon>
        <taxon>Zopfiaceae</taxon>
        <taxon>Zopfia</taxon>
    </lineage>
</organism>
<protein>
    <submittedName>
        <fullName evidence="2">Uncharacterized protein</fullName>
    </submittedName>
</protein>
<reference evidence="2" key="1">
    <citation type="journal article" date="2020" name="Stud. Mycol.">
        <title>101 Dothideomycetes genomes: a test case for predicting lifestyles and emergence of pathogens.</title>
        <authorList>
            <person name="Haridas S."/>
            <person name="Albert R."/>
            <person name="Binder M."/>
            <person name="Bloem J."/>
            <person name="Labutti K."/>
            <person name="Salamov A."/>
            <person name="Andreopoulos B."/>
            <person name="Baker S."/>
            <person name="Barry K."/>
            <person name="Bills G."/>
            <person name="Bluhm B."/>
            <person name="Cannon C."/>
            <person name="Castanera R."/>
            <person name="Culley D."/>
            <person name="Daum C."/>
            <person name="Ezra D."/>
            <person name="Gonzalez J."/>
            <person name="Henrissat B."/>
            <person name="Kuo A."/>
            <person name="Liang C."/>
            <person name="Lipzen A."/>
            <person name="Lutzoni F."/>
            <person name="Magnuson J."/>
            <person name="Mondo S."/>
            <person name="Nolan M."/>
            <person name="Ohm R."/>
            <person name="Pangilinan J."/>
            <person name="Park H.-J."/>
            <person name="Ramirez L."/>
            <person name="Alfaro M."/>
            <person name="Sun H."/>
            <person name="Tritt A."/>
            <person name="Yoshinaga Y."/>
            <person name="Zwiers L.-H."/>
            <person name="Turgeon B."/>
            <person name="Goodwin S."/>
            <person name="Spatafora J."/>
            <person name="Crous P."/>
            <person name="Grigoriev I."/>
        </authorList>
    </citation>
    <scope>NUCLEOTIDE SEQUENCE</scope>
    <source>
        <strain evidence="2">CBS 207.26</strain>
    </source>
</reference>